<reference evidence="2 3" key="1">
    <citation type="journal article" date="2019" name="Commun. Biol.">
        <title>The bagworm genome reveals a unique fibroin gene that provides high tensile strength.</title>
        <authorList>
            <person name="Kono N."/>
            <person name="Nakamura H."/>
            <person name="Ohtoshi R."/>
            <person name="Tomita M."/>
            <person name="Numata K."/>
            <person name="Arakawa K."/>
        </authorList>
    </citation>
    <scope>NUCLEOTIDE SEQUENCE [LARGE SCALE GENOMIC DNA]</scope>
</reference>
<organism evidence="2 3">
    <name type="scientific">Eumeta variegata</name>
    <name type="common">Bagworm moth</name>
    <name type="synonym">Eumeta japonica</name>
    <dbReference type="NCBI Taxonomy" id="151549"/>
    <lineage>
        <taxon>Eukaryota</taxon>
        <taxon>Metazoa</taxon>
        <taxon>Ecdysozoa</taxon>
        <taxon>Arthropoda</taxon>
        <taxon>Hexapoda</taxon>
        <taxon>Insecta</taxon>
        <taxon>Pterygota</taxon>
        <taxon>Neoptera</taxon>
        <taxon>Endopterygota</taxon>
        <taxon>Lepidoptera</taxon>
        <taxon>Glossata</taxon>
        <taxon>Ditrysia</taxon>
        <taxon>Tineoidea</taxon>
        <taxon>Psychidae</taxon>
        <taxon>Oiketicinae</taxon>
        <taxon>Eumeta</taxon>
    </lineage>
</organism>
<gene>
    <name evidence="2" type="ORF">EVAR_8166_1</name>
</gene>
<dbReference type="EMBL" id="BGZK01000084">
    <property type="protein sequence ID" value="GBP17103.1"/>
    <property type="molecule type" value="Genomic_DNA"/>
</dbReference>
<proteinExistence type="predicted"/>
<name>A0A4C1TSW2_EUMVA</name>
<protein>
    <submittedName>
        <fullName evidence="2">Uncharacterized protein</fullName>
    </submittedName>
</protein>
<dbReference type="Proteomes" id="UP000299102">
    <property type="component" value="Unassembled WGS sequence"/>
</dbReference>
<feature type="region of interest" description="Disordered" evidence="1">
    <location>
        <begin position="23"/>
        <end position="44"/>
    </location>
</feature>
<accession>A0A4C1TSW2</accession>
<feature type="compositionally biased region" description="Polar residues" evidence="1">
    <location>
        <begin position="71"/>
        <end position="95"/>
    </location>
</feature>
<evidence type="ECO:0000313" key="3">
    <source>
        <dbReference type="Proteomes" id="UP000299102"/>
    </source>
</evidence>
<feature type="region of interest" description="Disordered" evidence="1">
    <location>
        <begin position="71"/>
        <end position="105"/>
    </location>
</feature>
<evidence type="ECO:0000256" key="1">
    <source>
        <dbReference type="SAM" id="MobiDB-lite"/>
    </source>
</evidence>
<comment type="caution">
    <text evidence="2">The sequence shown here is derived from an EMBL/GenBank/DDBJ whole genome shotgun (WGS) entry which is preliminary data.</text>
</comment>
<keyword evidence="3" id="KW-1185">Reference proteome</keyword>
<evidence type="ECO:0000313" key="2">
    <source>
        <dbReference type="EMBL" id="GBP17103.1"/>
    </source>
</evidence>
<dbReference type="AlphaFoldDB" id="A0A4C1TSW2"/>
<sequence>MEAKLKSFLAEHCLLKDFEDYCASPASSDSNSEMDFEKEGKSRTTACQVRLEASGAITYGPGLICYSSTNKAKTNSGSASSQDASLAPTPTSSWRNAGAKKKTVK</sequence>